<protein>
    <recommendedName>
        <fullName evidence="4">Zinc-ribbon domain-containing protein</fullName>
    </recommendedName>
</protein>
<keyword evidence="1" id="KW-1133">Transmembrane helix</keyword>
<reference evidence="2 3" key="1">
    <citation type="submission" date="2020-08" db="EMBL/GenBank/DDBJ databases">
        <title>Genomic Encyclopedia of Type Strains, Phase IV (KMG-V): Genome sequencing to study the core and pangenomes of soil and plant-associated prokaryotes.</title>
        <authorList>
            <person name="Whitman W."/>
        </authorList>
    </citation>
    <scope>NUCLEOTIDE SEQUENCE [LARGE SCALE GENOMIC DNA]</scope>
    <source>
        <strain evidence="2 3">X5P3</strain>
    </source>
</reference>
<dbReference type="EMBL" id="JACHIO010000024">
    <property type="protein sequence ID" value="MBB5066168.1"/>
    <property type="molecule type" value="Genomic_DNA"/>
</dbReference>
<gene>
    <name evidence="2" type="ORF">HDF15_004542</name>
</gene>
<dbReference type="RefSeq" id="WP_184259479.1">
    <property type="nucleotide sequence ID" value="NZ_JACHIO010000024.1"/>
</dbReference>
<name>A0A7W8EB02_9BACT</name>
<keyword evidence="1" id="KW-0472">Membrane</keyword>
<dbReference type="AlphaFoldDB" id="A0A7W8EB02"/>
<evidence type="ECO:0008006" key="4">
    <source>
        <dbReference type="Google" id="ProtNLM"/>
    </source>
</evidence>
<evidence type="ECO:0000256" key="1">
    <source>
        <dbReference type="SAM" id="Phobius"/>
    </source>
</evidence>
<keyword evidence="1" id="KW-0812">Transmembrane</keyword>
<organism evidence="2 3">
    <name type="scientific">Granulicella mallensis</name>
    <dbReference type="NCBI Taxonomy" id="940614"/>
    <lineage>
        <taxon>Bacteria</taxon>
        <taxon>Pseudomonadati</taxon>
        <taxon>Acidobacteriota</taxon>
        <taxon>Terriglobia</taxon>
        <taxon>Terriglobales</taxon>
        <taxon>Acidobacteriaceae</taxon>
        <taxon>Granulicella</taxon>
    </lineage>
</organism>
<feature type="transmembrane region" description="Helical" evidence="1">
    <location>
        <begin position="81"/>
        <end position="101"/>
    </location>
</feature>
<feature type="transmembrane region" description="Helical" evidence="1">
    <location>
        <begin position="113"/>
        <end position="139"/>
    </location>
</feature>
<evidence type="ECO:0000313" key="2">
    <source>
        <dbReference type="EMBL" id="MBB5066168.1"/>
    </source>
</evidence>
<sequence>MERMPDAPEGDVLSPNQSVSQDQKYCMDCGKVIFRRAEICPNCGCRQLPASPLPYPVPIAQTYQTINPPVLQASQSLQGDFVGKMVLLIGLNVLWNGLGNLCVGDDRGWGYGFLNWIFFALSFFSAAIPCILFFAYCGYMGYQFLLAQQSELIAQQNQNRLTS</sequence>
<evidence type="ECO:0000313" key="3">
    <source>
        <dbReference type="Proteomes" id="UP000584867"/>
    </source>
</evidence>
<dbReference type="Proteomes" id="UP000584867">
    <property type="component" value="Unassembled WGS sequence"/>
</dbReference>
<comment type="caution">
    <text evidence="2">The sequence shown here is derived from an EMBL/GenBank/DDBJ whole genome shotgun (WGS) entry which is preliminary data.</text>
</comment>
<proteinExistence type="predicted"/>
<accession>A0A7W8EB02</accession>